<name>A0A846M6E1_9SPHN</name>
<dbReference type="GO" id="GO:0016491">
    <property type="term" value="F:oxidoreductase activity"/>
    <property type="evidence" value="ECO:0007669"/>
    <property type="project" value="UniProtKB-KW"/>
</dbReference>
<keyword evidence="4" id="KW-1185">Reference proteome</keyword>
<reference evidence="3 4" key="1">
    <citation type="submission" date="2020-03" db="EMBL/GenBank/DDBJ databases">
        <title>Genomic Encyclopedia of Type Strains, Phase IV (KMG-IV): sequencing the most valuable type-strain genomes for metagenomic binning, comparative biology and taxonomic classification.</title>
        <authorList>
            <person name="Goeker M."/>
        </authorList>
    </citation>
    <scope>NUCLEOTIDE SEQUENCE [LARGE SCALE GENOMIC DNA]</scope>
    <source>
        <strain evidence="3 4">DSM 21299</strain>
    </source>
</reference>
<dbReference type="InterPro" id="IPR002347">
    <property type="entry name" value="SDR_fam"/>
</dbReference>
<dbReference type="Proteomes" id="UP000576821">
    <property type="component" value="Unassembled WGS sequence"/>
</dbReference>
<sequence length="272" mass="28988">MTYNLTVRPDGAVFIIGGTGGAGSAIVRAFAKTGANIAFTYNSNERKANALVEELAADGVKASASKLDITDLQAVEGCIAQVVEQYGHIHTVIYASGPMWDNTLQLADVKPSFMEFLVKTELFGFFNVISATKEQMRANKGVITVCTSFGNARRFDRDGQSAVPKAGLESMALYLAAEEAVYGVRANVVRLGWFNFGMGAIDKAEAELDDPGRAMTGGDAGAEALEWMTSRIRLGNRPGRGEELASMVLYLSSEQASYVTGQITCVDGGISL</sequence>
<evidence type="ECO:0000256" key="2">
    <source>
        <dbReference type="ARBA" id="ARBA00023002"/>
    </source>
</evidence>
<dbReference type="PRINTS" id="PR00081">
    <property type="entry name" value="GDHRDH"/>
</dbReference>
<dbReference type="Pfam" id="PF13561">
    <property type="entry name" value="adh_short_C2"/>
    <property type="match status" value="1"/>
</dbReference>
<gene>
    <name evidence="3" type="ORF">FHS54_002837</name>
</gene>
<comment type="similarity">
    <text evidence="1">Belongs to the short-chain dehydrogenases/reductases (SDR) family.</text>
</comment>
<evidence type="ECO:0000313" key="3">
    <source>
        <dbReference type="EMBL" id="NIJ17837.1"/>
    </source>
</evidence>
<keyword evidence="2" id="KW-0560">Oxidoreductase</keyword>
<evidence type="ECO:0000256" key="1">
    <source>
        <dbReference type="ARBA" id="ARBA00006484"/>
    </source>
</evidence>
<comment type="caution">
    <text evidence="3">The sequence shown here is derived from an EMBL/GenBank/DDBJ whole genome shotgun (WGS) entry which is preliminary data.</text>
</comment>
<dbReference type="EMBL" id="JAASQR010000004">
    <property type="protein sequence ID" value="NIJ17837.1"/>
    <property type="molecule type" value="Genomic_DNA"/>
</dbReference>
<dbReference type="SUPFAM" id="SSF51735">
    <property type="entry name" value="NAD(P)-binding Rossmann-fold domains"/>
    <property type="match status" value="1"/>
</dbReference>
<proteinExistence type="inferred from homology"/>
<dbReference type="Gene3D" id="3.40.50.720">
    <property type="entry name" value="NAD(P)-binding Rossmann-like Domain"/>
    <property type="match status" value="1"/>
</dbReference>
<protein>
    <submittedName>
        <fullName evidence="3">NAD(P)-dependent dehydrogenase (Short-subunit alcohol dehydrogenase family)</fullName>
    </submittedName>
</protein>
<evidence type="ECO:0000313" key="4">
    <source>
        <dbReference type="Proteomes" id="UP000576821"/>
    </source>
</evidence>
<dbReference type="InterPro" id="IPR036291">
    <property type="entry name" value="NAD(P)-bd_dom_sf"/>
</dbReference>
<dbReference type="RefSeq" id="WP_167304663.1">
    <property type="nucleotide sequence ID" value="NZ_JAASQR010000004.1"/>
</dbReference>
<accession>A0A846M6E1</accession>
<dbReference type="PANTHER" id="PTHR43639:SF1">
    <property type="entry name" value="SHORT-CHAIN DEHYDROGENASE_REDUCTASE FAMILY PROTEIN"/>
    <property type="match status" value="1"/>
</dbReference>
<dbReference type="AlphaFoldDB" id="A0A846M6E1"/>
<dbReference type="PANTHER" id="PTHR43639">
    <property type="entry name" value="OXIDOREDUCTASE, SHORT-CHAIN DEHYDROGENASE/REDUCTASE FAMILY (AFU_ORTHOLOGUE AFUA_5G02870)"/>
    <property type="match status" value="1"/>
</dbReference>
<organism evidence="3 4">
    <name type="scientific">Sphingobium vermicomposti</name>
    <dbReference type="NCBI Taxonomy" id="529005"/>
    <lineage>
        <taxon>Bacteria</taxon>
        <taxon>Pseudomonadati</taxon>
        <taxon>Pseudomonadota</taxon>
        <taxon>Alphaproteobacteria</taxon>
        <taxon>Sphingomonadales</taxon>
        <taxon>Sphingomonadaceae</taxon>
        <taxon>Sphingobium</taxon>
    </lineage>
</organism>